<dbReference type="PRINTS" id="PR00102">
    <property type="entry name" value="OTCASE"/>
</dbReference>
<feature type="binding site" evidence="6">
    <location>
        <position position="292"/>
    </location>
    <ligand>
        <name>carbamoyl phosphate</name>
        <dbReference type="ChEBI" id="CHEBI:58228"/>
    </ligand>
</feature>
<keyword evidence="6" id="KW-0963">Cytoplasm</keyword>
<dbReference type="EMBL" id="CP030759">
    <property type="protein sequence ID" value="AXA36760.1"/>
    <property type="molecule type" value="Genomic_DNA"/>
</dbReference>
<dbReference type="PRINTS" id="PR00100">
    <property type="entry name" value="AOTCASE"/>
</dbReference>
<dbReference type="GO" id="GO:0004585">
    <property type="term" value="F:ornithine carbamoyltransferase activity"/>
    <property type="evidence" value="ECO:0007669"/>
    <property type="project" value="UniProtKB-UniRule"/>
</dbReference>
<feature type="binding site" evidence="6">
    <location>
        <begin position="129"/>
        <end position="132"/>
    </location>
    <ligand>
        <name>carbamoyl phosphate</name>
        <dbReference type="ChEBI" id="CHEBI:58228"/>
    </ligand>
</feature>
<dbReference type="InterPro" id="IPR002292">
    <property type="entry name" value="Orn/put_carbamltrans"/>
</dbReference>
<reference evidence="9 10" key="1">
    <citation type="submission" date="2018-05" db="EMBL/GenBank/DDBJ databases">
        <title>A metagenomic window into the 2 km-deep terrestrial subsurface aquifer revealed taxonomically and functionally diverse microbial community comprising novel uncultured bacterial lineages.</title>
        <authorList>
            <person name="Kadnikov V.V."/>
            <person name="Mardanov A.V."/>
            <person name="Beletsky A.V."/>
            <person name="Banks D."/>
            <person name="Pimenov N.V."/>
            <person name="Frank Y.A."/>
            <person name="Karnachuk O.V."/>
            <person name="Ravin N.V."/>
        </authorList>
    </citation>
    <scope>NUCLEOTIDE SEQUENCE [LARGE SCALE GENOMIC DNA]</scope>
    <source>
        <strain evidence="9">BY</strain>
    </source>
</reference>
<gene>
    <name evidence="9" type="ORF">BRCON_1983</name>
</gene>
<dbReference type="SUPFAM" id="SSF53671">
    <property type="entry name" value="Aspartate/ornithine carbamoyltransferase"/>
    <property type="match status" value="1"/>
</dbReference>
<dbReference type="InterPro" id="IPR024904">
    <property type="entry name" value="OTCase_ArgI"/>
</dbReference>
<accession>A0A2Z4Y6C9</accession>
<dbReference type="GO" id="GO:0016597">
    <property type="term" value="F:amino acid binding"/>
    <property type="evidence" value="ECO:0007669"/>
    <property type="project" value="InterPro"/>
</dbReference>
<dbReference type="InterPro" id="IPR036901">
    <property type="entry name" value="Asp/Orn_carbamoylTrfase_sf"/>
</dbReference>
<evidence type="ECO:0000313" key="9">
    <source>
        <dbReference type="EMBL" id="AXA36760.1"/>
    </source>
</evidence>
<dbReference type="FunFam" id="3.40.50.1370:FF:000008">
    <property type="entry name" value="Ornithine carbamoyltransferase"/>
    <property type="match status" value="1"/>
</dbReference>
<dbReference type="GO" id="GO:0005737">
    <property type="term" value="C:cytoplasm"/>
    <property type="evidence" value="ECO:0007669"/>
    <property type="project" value="UniProtKB-SubCell"/>
</dbReference>
<evidence type="ECO:0000313" key="10">
    <source>
        <dbReference type="Proteomes" id="UP000262583"/>
    </source>
</evidence>
<dbReference type="Proteomes" id="UP000262583">
    <property type="component" value="Chromosome"/>
</dbReference>
<feature type="binding site" evidence="6">
    <location>
        <begin position="228"/>
        <end position="229"/>
    </location>
    <ligand>
        <name>L-ornithine</name>
        <dbReference type="ChEBI" id="CHEBI:46911"/>
    </ligand>
</feature>
<sequence>MRDYLRATDFDGRKTMELFQLAAAIKARAKKREYLDVLRGMSGVLLFQKPSLRTRVTFELALQQMGGYAMYLSPAEVGMGQRESVYDVAKNLERWVDIVIARVFAQKDIEDLAAATAPPVVNALSDDEHPCQAMADFFTLYEKGVKWSEFVFAYVGDGNNVCHSLMITAANLGVEIRVATPLQYAPAPTIVEEARRRHAVNGGKLIVTTDPREAVGGAHAVYTDVWASMGREHEAEERRKVFVPYQVNAELMKLAAPNAFVMHDLPAHRGEEITDEVMDSPASIIFDQAENRLHIQKAIILECLGMAESTAASLGVR</sequence>
<evidence type="ECO:0000256" key="3">
    <source>
        <dbReference type="ARBA" id="ARBA00013007"/>
    </source>
</evidence>
<evidence type="ECO:0000256" key="1">
    <source>
        <dbReference type="ARBA" id="ARBA00004975"/>
    </source>
</evidence>
<feature type="binding site" evidence="6">
    <location>
        <position position="160"/>
    </location>
    <ligand>
        <name>L-ornithine</name>
        <dbReference type="ChEBI" id="CHEBI:46911"/>
    </ligand>
</feature>
<dbReference type="AlphaFoldDB" id="A0A2Z4Y6C9"/>
<comment type="subcellular location">
    <subcellularLocation>
        <location evidence="6">Cytoplasm</location>
    </subcellularLocation>
</comment>
<dbReference type="GO" id="GO:0019240">
    <property type="term" value="P:citrulline biosynthetic process"/>
    <property type="evidence" value="ECO:0007669"/>
    <property type="project" value="TreeGrafter"/>
</dbReference>
<name>A0A2Z4Y6C9_SUMC1</name>
<evidence type="ECO:0000256" key="5">
    <source>
        <dbReference type="ARBA" id="ARBA00048772"/>
    </source>
</evidence>
<evidence type="ECO:0000259" key="7">
    <source>
        <dbReference type="Pfam" id="PF00185"/>
    </source>
</evidence>
<dbReference type="InterPro" id="IPR006131">
    <property type="entry name" value="Asp_carbamoyltransf_Asp/Orn-bd"/>
</dbReference>
<evidence type="ECO:0000256" key="4">
    <source>
        <dbReference type="ARBA" id="ARBA00022679"/>
    </source>
</evidence>
<evidence type="ECO:0000256" key="6">
    <source>
        <dbReference type="HAMAP-Rule" id="MF_01109"/>
    </source>
</evidence>
<dbReference type="PANTHER" id="PTHR45753:SF3">
    <property type="entry name" value="ORNITHINE TRANSCARBAMYLASE, MITOCHONDRIAL"/>
    <property type="match status" value="1"/>
</dbReference>
<proteinExistence type="inferred from homology"/>
<dbReference type="NCBIfam" id="TIGR00658">
    <property type="entry name" value="orni_carb_tr"/>
    <property type="match status" value="1"/>
</dbReference>
<dbReference type="EC" id="2.1.3.3" evidence="3 6"/>
<protein>
    <recommendedName>
        <fullName evidence="3 6">Ornithine carbamoyltransferase</fullName>
        <shortName evidence="6">OTCase</shortName>
        <ecNumber evidence="3 6">2.1.3.3</ecNumber>
    </recommendedName>
</protein>
<evidence type="ECO:0000256" key="2">
    <source>
        <dbReference type="ARBA" id="ARBA00007805"/>
    </source>
</evidence>
<dbReference type="Gene3D" id="3.40.50.1370">
    <property type="entry name" value="Aspartate/ornithine carbamoyltransferase"/>
    <property type="match status" value="2"/>
</dbReference>
<dbReference type="InterPro" id="IPR006132">
    <property type="entry name" value="Asp/Orn_carbamoyltranf_P-bd"/>
</dbReference>
<dbReference type="Pfam" id="PF00185">
    <property type="entry name" value="OTCace"/>
    <property type="match status" value="1"/>
</dbReference>
<organism evidence="9 10">
    <name type="scientific">Sumerlaea chitinivorans</name>
    <dbReference type="NCBI Taxonomy" id="2250252"/>
    <lineage>
        <taxon>Bacteria</taxon>
        <taxon>Candidatus Sumerlaeota</taxon>
        <taxon>Candidatus Sumerlaeia</taxon>
        <taxon>Candidatus Sumerlaeales</taxon>
        <taxon>Candidatus Sumerlaeaceae</taxon>
        <taxon>Candidatus Sumerlaea</taxon>
    </lineage>
</organism>
<dbReference type="KEGG" id="schv:BRCON_1983"/>
<comment type="pathway">
    <text evidence="1">Amino-acid biosynthesis; L-arginine biosynthesis; L-arginine from L-ornithine and carbamoyl phosphate: step 1/3.</text>
</comment>
<keyword evidence="4 6" id="KW-0808">Transferase</keyword>
<dbReference type="HAMAP" id="MF_01109">
    <property type="entry name" value="OTCase"/>
    <property type="match status" value="1"/>
</dbReference>
<feature type="binding site" evidence="6">
    <location>
        <position position="224"/>
    </location>
    <ligand>
        <name>L-ornithine</name>
        <dbReference type="ChEBI" id="CHEBI:46911"/>
    </ligand>
</feature>
<dbReference type="GO" id="GO:0042450">
    <property type="term" value="P:L-arginine biosynthetic process via ornithine"/>
    <property type="evidence" value="ECO:0007669"/>
    <property type="project" value="UniProtKB-UniRule"/>
</dbReference>
<comment type="caution">
    <text evidence="6">Lacks conserved residue(s) required for the propagation of feature annotation.</text>
</comment>
<comment type="catalytic activity">
    <reaction evidence="5 6">
        <text>carbamoyl phosphate + L-ornithine = L-citrulline + phosphate + H(+)</text>
        <dbReference type="Rhea" id="RHEA:19513"/>
        <dbReference type="ChEBI" id="CHEBI:15378"/>
        <dbReference type="ChEBI" id="CHEBI:43474"/>
        <dbReference type="ChEBI" id="CHEBI:46911"/>
        <dbReference type="ChEBI" id="CHEBI:57743"/>
        <dbReference type="ChEBI" id="CHEBI:58228"/>
        <dbReference type="EC" id="2.1.3.3"/>
    </reaction>
</comment>
<comment type="similarity">
    <text evidence="2 6">Belongs to the aspartate/ornithine carbamoyltransferase superfamily. OTCase family.</text>
</comment>
<dbReference type="Pfam" id="PF02729">
    <property type="entry name" value="OTCace_N"/>
    <property type="match status" value="1"/>
</dbReference>
<dbReference type="NCBIfam" id="NF001986">
    <property type="entry name" value="PRK00779.1"/>
    <property type="match status" value="1"/>
</dbReference>
<feature type="binding site" evidence="6">
    <location>
        <position position="102"/>
    </location>
    <ligand>
        <name>carbamoyl phosphate</name>
        <dbReference type="ChEBI" id="CHEBI:58228"/>
    </ligand>
</feature>
<dbReference type="PANTHER" id="PTHR45753">
    <property type="entry name" value="ORNITHINE CARBAMOYLTRANSFERASE, MITOCHONDRIAL"/>
    <property type="match status" value="1"/>
</dbReference>
<feature type="domain" description="Aspartate/ornithine carbamoyltransferase Asp/Orn-binding" evidence="7">
    <location>
        <begin position="152"/>
        <end position="301"/>
    </location>
</feature>
<feature type="domain" description="Aspartate/ornithine carbamoyltransferase carbamoyl-P binding" evidence="8">
    <location>
        <begin position="2"/>
        <end position="142"/>
    </location>
</feature>
<evidence type="ECO:0000259" key="8">
    <source>
        <dbReference type="Pfam" id="PF02729"/>
    </source>
</evidence>
<dbReference type="InterPro" id="IPR006130">
    <property type="entry name" value="Asp/Orn_carbamoylTrfase"/>
</dbReference>